<dbReference type="EMBL" id="CASHSV030000024">
    <property type="protein sequence ID" value="CAJ2641636.1"/>
    <property type="molecule type" value="Genomic_DNA"/>
</dbReference>
<dbReference type="Proteomes" id="UP001177021">
    <property type="component" value="Unassembled WGS sequence"/>
</dbReference>
<proteinExistence type="predicted"/>
<sequence>MPLTNILEVEIFDVWGIDFMGPFPSSMGNKFILVAVDYVSKWIEAIASPTNDARVVTKLFKKIIFPRFGVPRLVISDGGSHFISKQLENLLKKCGVKHRVATPYHPQTSGQVEVSNREIKSILEKTVSTSRKDWAAKLDDALWAYRTAYKTPIGTTPFRLVYGKSCHLPVELEHKAYWAVKALNMDYQAAGRKRILELHELEELRLDAYENAKIYKERTKKWHDGHILRKEFKEGELVLLFNSRLRLFPGKLRSRWSGPFKITRVFKNGAVEVKNGSNETFIVNGQHTKLILNEMEDKMIVKFRSATQKQRYEDLSHRVTSFHAFPDSYALVALGISESVRFLINQLGWDRFTFSNPPTYRNLTLEFLSAFRYEPTRGKPIHGGLVSFRLFGKSYHLTTREIAEYLGVPCGPDAFTKIQEDTFMESELQRFWGSISGNPNSPPDERLSTAIHNPAIRYFHMIIAHTFFGKPSNVTTVSREELFIMFCGSQSRPLNAASFLLDSLAKFTKDPTRHIGIGEPPEPPLFFYTSAPPSPTPTAASTSPPDCGVAIAGMQKELAALRTDLATLKGDFYRFMDLVIEQFDRCSDQIRAIQLPPAAPQPSG</sequence>
<name>A0ACB0JBK5_TRIPR</name>
<gene>
    <name evidence="1" type="ORF">MILVUS5_LOCUS11243</name>
</gene>
<evidence type="ECO:0000313" key="2">
    <source>
        <dbReference type="Proteomes" id="UP001177021"/>
    </source>
</evidence>
<comment type="caution">
    <text evidence="1">The sequence shown here is derived from an EMBL/GenBank/DDBJ whole genome shotgun (WGS) entry which is preliminary data.</text>
</comment>
<reference evidence="1" key="1">
    <citation type="submission" date="2023-10" db="EMBL/GenBank/DDBJ databases">
        <authorList>
            <person name="Rodriguez Cubillos JULIANA M."/>
            <person name="De Vega J."/>
        </authorList>
    </citation>
    <scope>NUCLEOTIDE SEQUENCE</scope>
</reference>
<evidence type="ECO:0000313" key="1">
    <source>
        <dbReference type="EMBL" id="CAJ2641636.1"/>
    </source>
</evidence>
<organism evidence="1 2">
    <name type="scientific">Trifolium pratense</name>
    <name type="common">Red clover</name>
    <dbReference type="NCBI Taxonomy" id="57577"/>
    <lineage>
        <taxon>Eukaryota</taxon>
        <taxon>Viridiplantae</taxon>
        <taxon>Streptophyta</taxon>
        <taxon>Embryophyta</taxon>
        <taxon>Tracheophyta</taxon>
        <taxon>Spermatophyta</taxon>
        <taxon>Magnoliopsida</taxon>
        <taxon>eudicotyledons</taxon>
        <taxon>Gunneridae</taxon>
        <taxon>Pentapetalae</taxon>
        <taxon>rosids</taxon>
        <taxon>fabids</taxon>
        <taxon>Fabales</taxon>
        <taxon>Fabaceae</taxon>
        <taxon>Papilionoideae</taxon>
        <taxon>50 kb inversion clade</taxon>
        <taxon>NPAAA clade</taxon>
        <taxon>Hologalegina</taxon>
        <taxon>IRL clade</taxon>
        <taxon>Trifolieae</taxon>
        <taxon>Trifolium</taxon>
    </lineage>
</organism>
<protein>
    <submittedName>
        <fullName evidence="1">Uncharacterized protein</fullName>
    </submittedName>
</protein>
<keyword evidence="2" id="KW-1185">Reference proteome</keyword>
<accession>A0ACB0JBK5</accession>